<gene>
    <name evidence="2" type="ORF">C2G38_2174963</name>
</gene>
<dbReference type="AlphaFoldDB" id="A0A397VJL3"/>
<accession>A0A397VJL3</accession>
<protein>
    <submittedName>
        <fullName evidence="2">Uncharacterized protein</fullName>
    </submittedName>
</protein>
<feature type="compositionally biased region" description="Basic and acidic residues" evidence="1">
    <location>
        <begin position="111"/>
        <end position="127"/>
    </location>
</feature>
<evidence type="ECO:0000313" key="3">
    <source>
        <dbReference type="Proteomes" id="UP000266673"/>
    </source>
</evidence>
<name>A0A397VJL3_9GLOM</name>
<dbReference type="Proteomes" id="UP000266673">
    <property type="component" value="Unassembled WGS sequence"/>
</dbReference>
<evidence type="ECO:0000313" key="2">
    <source>
        <dbReference type="EMBL" id="RIB22048.1"/>
    </source>
</evidence>
<evidence type="ECO:0000256" key="1">
    <source>
        <dbReference type="SAM" id="MobiDB-lite"/>
    </source>
</evidence>
<proteinExistence type="predicted"/>
<reference evidence="2 3" key="1">
    <citation type="submission" date="2018-06" db="EMBL/GenBank/DDBJ databases">
        <title>Comparative genomics reveals the genomic features of Rhizophagus irregularis, R. cerebriforme, R. diaphanum and Gigaspora rosea, and their symbiotic lifestyle signature.</title>
        <authorList>
            <person name="Morin E."/>
            <person name="San Clemente H."/>
            <person name="Chen E.C.H."/>
            <person name="De La Providencia I."/>
            <person name="Hainaut M."/>
            <person name="Kuo A."/>
            <person name="Kohler A."/>
            <person name="Murat C."/>
            <person name="Tang N."/>
            <person name="Roy S."/>
            <person name="Loubradou J."/>
            <person name="Henrissat B."/>
            <person name="Grigoriev I.V."/>
            <person name="Corradi N."/>
            <person name="Roux C."/>
            <person name="Martin F.M."/>
        </authorList>
    </citation>
    <scope>NUCLEOTIDE SEQUENCE [LARGE SCALE GENOMIC DNA]</scope>
    <source>
        <strain evidence="2 3">DAOM 194757</strain>
    </source>
</reference>
<feature type="compositionally biased region" description="Basic and acidic residues" evidence="1">
    <location>
        <begin position="71"/>
        <end position="90"/>
    </location>
</feature>
<sequence>MTEVHSAYLILEEPKEEKEPIQDPLTINIGRIDCDDEVNETVLKLNQKKELVYNKALGKSDQETLVEGDDASCKEKNKNKEKPLLKEPIKIKLTNANEASNHNNSYQSKVGAEEKLGVEKNKNADTSRKRRKEKIVLERVLKLAIAHNQVKKKPTKWT</sequence>
<comment type="caution">
    <text evidence="2">The sequence shown here is derived from an EMBL/GenBank/DDBJ whole genome shotgun (WGS) entry which is preliminary data.</text>
</comment>
<keyword evidence="3" id="KW-1185">Reference proteome</keyword>
<organism evidence="2 3">
    <name type="scientific">Gigaspora rosea</name>
    <dbReference type="NCBI Taxonomy" id="44941"/>
    <lineage>
        <taxon>Eukaryota</taxon>
        <taxon>Fungi</taxon>
        <taxon>Fungi incertae sedis</taxon>
        <taxon>Mucoromycota</taxon>
        <taxon>Glomeromycotina</taxon>
        <taxon>Glomeromycetes</taxon>
        <taxon>Diversisporales</taxon>
        <taxon>Gigasporaceae</taxon>
        <taxon>Gigaspora</taxon>
    </lineage>
</organism>
<feature type="region of interest" description="Disordered" evidence="1">
    <location>
        <begin position="63"/>
        <end position="131"/>
    </location>
</feature>
<feature type="compositionally biased region" description="Polar residues" evidence="1">
    <location>
        <begin position="94"/>
        <end position="108"/>
    </location>
</feature>
<dbReference type="EMBL" id="QKWP01000327">
    <property type="protein sequence ID" value="RIB22048.1"/>
    <property type="molecule type" value="Genomic_DNA"/>
</dbReference>